<sequence>MLSLLAQTIVIALLVVLSFADVNPVKNLTAYNNGFLGQFPSQTFKSSDAVAPVFQINVLESSLVDNSGFLFLTLEHGDKSGPAIFSSKDLTLVYADIKYERSFDARAQVRNGGKYLTFIEGGRCHAFDANYQLKWSVSVRDLGAVEADIHDFEFTTQGTALLTAYQDVRYNLTVLGGEVDGWLSDSIFQEVDLDTDRVFNTSKNNYLISSRGLSAIILLHAGTLDPRWILGGKHNQFKDLSSGNAINFANQYNARFVQGNESRLSFFDNQATENGMCNDNNCSRGVVVELDYDKMTVRLLHEFYHPQKISSGSGGSVQGLDNGNFLVGWGANPGITEHSPDGEVVMDIQQGVIPHTSGNDPDFDMSVYRAWKMDWIGRPPWGPSIASSAPGEDTSNATVYISWNGDTQVHRWEVYAVEDEANVTSTPRLLANSSQFGFETEIRLESLELPPPRSARAVAVSKSGKILGSTATVDLASGELHGNRSSVWILTPQPSDEEPTDHHPDGKKKEDDDEEDTASQTKPSVSSLFALLLTIAFISS</sequence>
<evidence type="ECO:0000313" key="3">
    <source>
        <dbReference type="EMBL" id="RGP66652.1"/>
    </source>
</evidence>
<evidence type="ECO:0000256" key="2">
    <source>
        <dbReference type="SAM" id="SignalP"/>
    </source>
</evidence>
<dbReference type="PANTHER" id="PTHR35340:SF5">
    <property type="entry name" value="ASST-DOMAIN-CONTAINING PROTEIN"/>
    <property type="match status" value="1"/>
</dbReference>
<dbReference type="Proteomes" id="UP000266152">
    <property type="component" value="Unassembled WGS sequence"/>
</dbReference>
<feature type="compositionally biased region" description="Basic and acidic residues" evidence="1">
    <location>
        <begin position="500"/>
        <end position="510"/>
    </location>
</feature>
<feature type="chain" id="PRO_5017240365" evidence="2">
    <location>
        <begin position="21"/>
        <end position="540"/>
    </location>
</feature>
<evidence type="ECO:0000256" key="1">
    <source>
        <dbReference type="SAM" id="MobiDB-lite"/>
    </source>
</evidence>
<reference evidence="3 4" key="1">
    <citation type="journal article" date="2018" name="PLoS Pathog.">
        <title>Evolution of structural diversity of trichothecenes, a family of toxins produced by plant pathogenic and entomopathogenic fungi.</title>
        <authorList>
            <person name="Proctor R.H."/>
            <person name="McCormick S.P."/>
            <person name="Kim H.S."/>
            <person name="Cardoza R.E."/>
            <person name="Stanley A.M."/>
            <person name="Lindo L."/>
            <person name="Kelly A."/>
            <person name="Brown D.W."/>
            <person name="Lee T."/>
            <person name="Vaughan M.M."/>
            <person name="Alexander N.J."/>
            <person name="Busman M."/>
            <person name="Gutierrez S."/>
        </authorList>
    </citation>
    <scope>NUCLEOTIDE SEQUENCE [LARGE SCALE GENOMIC DNA]</scope>
    <source>
        <strain evidence="3 4">NRRL 3299</strain>
    </source>
</reference>
<dbReference type="InterPro" id="IPR053143">
    <property type="entry name" value="Arylsulfate_ST"/>
</dbReference>
<dbReference type="PANTHER" id="PTHR35340">
    <property type="entry name" value="PQQ ENZYME REPEAT PROTEIN-RELATED"/>
    <property type="match status" value="1"/>
</dbReference>
<comment type="caution">
    <text evidence="3">The sequence shown here is derived from an EMBL/GenBank/DDBJ whole genome shotgun (WGS) entry which is preliminary data.</text>
</comment>
<gene>
    <name evidence="3" type="ORF">FSPOR_6527</name>
</gene>
<dbReference type="InterPro" id="IPR039535">
    <property type="entry name" value="ASST-like"/>
</dbReference>
<dbReference type="Pfam" id="PF14269">
    <property type="entry name" value="Arylsulfotran_2"/>
    <property type="match status" value="2"/>
</dbReference>
<evidence type="ECO:0000313" key="4">
    <source>
        <dbReference type="Proteomes" id="UP000266152"/>
    </source>
</evidence>
<protein>
    <submittedName>
        <fullName evidence="3">Uncharacterized protein</fullName>
    </submittedName>
</protein>
<feature type="signal peptide" evidence="2">
    <location>
        <begin position="1"/>
        <end position="20"/>
    </location>
</feature>
<dbReference type="AlphaFoldDB" id="A0A395S3I1"/>
<accession>A0A395S3I1</accession>
<feature type="region of interest" description="Disordered" evidence="1">
    <location>
        <begin position="489"/>
        <end position="522"/>
    </location>
</feature>
<name>A0A395S3I1_FUSSP</name>
<keyword evidence="4" id="KW-1185">Reference proteome</keyword>
<proteinExistence type="predicted"/>
<dbReference type="EMBL" id="PXOF01000091">
    <property type="protein sequence ID" value="RGP66652.1"/>
    <property type="molecule type" value="Genomic_DNA"/>
</dbReference>
<keyword evidence="2" id="KW-0732">Signal</keyword>
<organism evidence="3 4">
    <name type="scientific">Fusarium sporotrichioides</name>
    <dbReference type="NCBI Taxonomy" id="5514"/>
    <lineage>
        <taxon>Eukaryota</taxon>
        <taxon>Fungi</taxon>
        <taxon>Dikarya</taxon>
        <taxon>Ascomycota</taxon>
        <taxon>Pezizomycotina</taxon>
        <taxon>Sordariomycetes</taxon>
        <taxon>Hypocreomycetidae</taxon>
        <taxon>Hypocreales</taxon>
        <taxon>Nectriaceae</taxon>
        <taxon>Fusarium</taxon>
    </lineage>
</organism>